<keyword evidence="1" id="KW-0472">Membrane</keyword>
<keyword evidence="1" id="KW-0812">Transmembrane</keyword>
<evidence type="ECO:0000313" key="3">
    <source>
        <dbReference type="Proteomes" id="UP000298579"/>
    </source>
</evidence>
<sequence length="255" mass="28516">MANKGSEVSFTGLIGVVVVALFVGVIYFTGPVKPSVLDRVVEYLPKTFAGKSEPPIRRWLYDFQGLVGGLLALAAGAITIFQMRLTDRDAAARHDEAMALAREANRNAVERALNPTILNLSTVNRYLDRVEKDVRSKNTFEMQNEELRSQAWLLAYIHDGLVEALSREQFVVGSALFPGKLAYKITYLKKLAEENGHKIAAIDKNFGHGAHRPATAKTEKLLREYYSPFFEMCAFLPELIGMLRSTAEKHQIEID</sequence>
<feature type="transmembrane region" description="Helical" evidence="1">
    <location>
        <begin position="63"/>
        <end position="81"/>
    </location>
</feature>
<dbReference type="Proteomes" id="UP000298579">
    <property type="component" value="Chromosome linear"/>
</dbReference>
<proteinExistence type="predicted"/>
<reference evidence="2 3" key="1">
    <citation type="submission" date="2019-04" db="EMBL/GenBank/DDBJ databases">
        <title>Complete genome sequence of Agrobacterium tumefaciens CFBP5877.</title>
        <authorList>
            <person name="Huang Y.-Y."/>
            <person name="Chiang H.-Y."/>
            <person name="Chou L."/>
            <person name="Lai E.-M."/>
            <person name="Kuo C.-H."/>
        </authorList>
    </citation>
    <scope>NUCLEOTIDE SEQUENCE [LARGE SCALE GENOMIC DNA]</scope>
    <source>
        <strain evidence="2 3">CFBP5877</strain>
    </source>
</reference>
<keyword evidence="1" id="KW-1133">Transmembrane helix</keyword>
<feature type="transmembrane region" description="Helical" evidence="1">
    <location>
        <begin position="12"/>
        <end position="30"/>
    </location>
</feature>
<dbReference type="EMBL" id="CP039898">
    <property type="protein sequence ID" value="QCL81163.1"/>
    <property type="molecule type" value="Genomic_DNA"/>
</dbReference>
<accession>A0AAE6BFR3</accession>
<dbReference type="RefSeq" id="WP_137066376.1">
    <property type="nucleotide sequence ID" value="NZ_CP039898.1"/>
</dbReference>
<evidence type="ECO:0000313" key="2">
    <source>
        <dbReference type="EMBL" id="QCL81163.1"/>
    </source>
</evidence>
<evidence type="ECO:0000256" key="1">
    <source>
        <dbReference type="SAM" id="Phobius"/>
    </source>
</evidence>
<gene>
    <name evidence="2" type="ORF">CFBP5877_18650</name>
</gene>
<dbReference type="AlphaFoldDB" id="A0AAE6BFR3"/>
<name>A0AAE6BFR3_AGRTU</name>
<protein>
    <submittedName>
        <fullName evidence="2">Uncharacterized protein</fullName>
    </submittedName>
</protein>
<organism evidence="2 3">
    <name type="scientific">Agrobacterium tumefaciens</name>
    <dbReference type="NCBI Taxonomy" id="358"/>
    <lineage>
        <taxon>Bacteria</taxon>
        <taxon>Pseudomonadati</taxon>
        <taxon>Pseudomonadota</taxon>
        <taxon>Alphaproteobacteria</taxon>
        <taxon>Hyphomicrobiales</taxon>
        <taxon>Rhizobiaceae</taxon>
        <taxon>Rhizobium/Agrobacterium group</taxon>
        <taxon>Agrobacterium</taxon>
        <taxon>Agrobacterium tumefaciens complex</taxon>
    </lineage>
</organism>